<name>A0A284VPF1_9EURY</name>
<proteinExistence type="predicted"/>
<evidence type="ECO:0000313" key="2">
    <source>
        <dbReference type="Proteomes" id="UP000218615"/>
    </source>
</evidence>
<gene>
    <name evidence="1" type="ORF">MNV_2360003</name>
</gene>
<protein>
    <submittedName>
        <fullName evidence="1">Uncharacterized protein</fullName>
    </submittedName>
</protein>
<evidence type="ECO:0000313" key="1">
    <source>
        <dbReference type="EMBL" id="SNQ61132.1"/>
    </source>
</evidence>
<organism evidence="1 2">
    <name type="scientific">Candidatus Methanoperedens nitratireducens</name>
    <dbReference type="NCBI Taxonomy" id="1392998"/>
    <lineage>
        <taxon>Archaea</taxon>
        <taxon>Methanobacteriati</taxon>
        <taxon>Methanobacteriota</taxon>
        <taxon>Stenosarchaea group</taxon>
        <taxon>Methanomicrobia</taxon>
        <taxon>Methanosarcinales</taxon>
        <taxon>ANME-2 cluster</taxon>
        <taxon>Candidatus Methanoperedentaceae</taxon>
        <taxon>Candidatus Methanoperedens</taxon>
    </lineage>
</organism>
<dbReference type="AlphaFoldDB" id="A0A284VPF1"/>
<dbReference type="EMBL" id="FZMP01000153">
    <property type="protein sequence ID" value="SNQ61132.1"/>
    <property type="molecule type" value="Genomic_DNA"/>
</dbReference>
<keyword evidence="2" id="KW-1185">Reference proteome</keyword>
<accession>A0A284VPF1</accession>
<reference evidence="2" key="1">
    <citation type="submission" date="2017-06" db="EMBL/GenBank/DDBJ databases">
        <authorList>
            <person name="Cremers G."/>
        </authorList>
    </citation>
    <scope>NUCLEOTIDE SEQUENCE [LARGE SCALE GENOMIC DNA]</scope>
</reference>
<sequence>MKPFLTKGYAKRKLHTGNQSVQFDEEVEVGKPLLYSTICVPITLRERESTYAIGAYVSAPFRGATRNLRFYLMLDRVFSEFLNLFCKIFYDF</sequence>
<dbReference type="Proteomes" id="UP000218615">
    <property type="component" value="Unassembled WGS sequence"/>
</dbReference>